<dbReference type="EMBL" id="MU276269">
    <property type="protein sequence ID" value="KAI0039731.1"/>
    <property type="molecule type" value="Genomic_DNA"/>
</dbReference>
<gene>
    <name evidence="1" type="ORF">FA95DRAFT_1566965</name>
</gene>
<sequence length="96" mass="10785">MHVRTSAFKPLSITTGSSMMPSRRRLVEKTGPLTTPSRDGGILFRYPCAVLDLAQWPLGQPSRLPVRLDEFAGPPARCVRLSRKLIVRGRLTARKW</sequence>
<reference evidence="1" key="2">
    <citation type="journal article" date="2022" name="New Phytol.">
        <title>Evolutionary transition to the ectomycorrhizal habit in the genomes of a hyperdiverse lineage of mushroom-forming fungi.</title>
        <authorList>
            <person name="Looney B."/>
            <person name="Miyauchi S."/>
            <person name="Morin E."/>
            <person name="Drula E."/>
            <person name="Courty P.E."/>
            <person name="Kohler A."/>
            <person name="Kuo A."/>
            <person name="LaButti K."/>
            <person name="Pangilinan J."/>
            <person name="Lipzen A."/>
            <person name="Riley R."/>
            <person name="Andreopoulos W."/>
            <person name="He G."/>
            <person name="Johnson J."/>
            <person name="Nolan M."/>
            <person name="Tritt A."/>
            <person name="Barry K.W."/>
            <person name="Grigoriev I.V."/>
            <person name="Nagy L.G."/>
            <person name="Hibbett D."/>
            <person name="Henrissat B."/>
            <person name="Matheny P.B."/>
            <person name="Labbe J."/>
            <person name="Martin F.M."/>
        </authorList>
    </citation>
    <scope>NUCLEOTIDE SEQUENCE</scope>
    <source>
        <strain evidence="1">FP105234-sp</strain>
    </source>
</reference>
<evidence type="ECO:0000313" key="1">
    <source>
        <dbReference type="EMBL" id="KAI0039731.1"/>
    </source>
</evidence>
<name>A0ACB8R6G8_9AGAM</name>
<protein>
    <submittedName>
        <fullName evidence="1">Uncharacterized protein</fullName>
    </submittedName>
</protein>
<comment type="caution">
    <text evidence="1">The sequence shown here is derived from an EMBL/GenBank/DDBJ whole genome shotgun (WGS) entry which is preliminary data.</text>
</comment>
<keyword evidence="2" id="KW-1185">Reference proteome</keyword>
<organism evidence="1 2">
    <name type="scientific">Auriscalpium vulgare</name>
    <dbReference type="NCBI Taxonomy" id="40419"/>
    <lineage>
        <taxon>Eukaryota</taxon>
        <taxon>Fungi</taxon>
        <taxon>Dikarya</taxon>
        <taxon>Basidiomycota</taxon>
        <taxon>Agaricomycotina</taxon>
        <taxon>Agaricomycetes</taxon>
        <taxon>Russulales</taxon>
        <taxon>Auriscalpiaceae</taxon>
        <taxon>Auriscalpium</taxon>
    </lineage>
</organism>
<reference evidence="1" key="1">
    <citation type="submission" date="2021-02" db="EMBL/GenBank/DDBJ databases">
        <authorList>
            <consortium name="DOE Joint Genome Institute"/>
            <person name="Ahrendt S."/>
            <person name="Looney B.P."/>
            <person name="Miyauchi S."/>
            <person name="Morin E."/>
            <person name="Drula E."/>
            <person name="Courty P.E."/>
            <person name="Chicoki N."/>
            <person name="Fauchery L."/>
            <person name="Kohler A."/>
            <person name="Kuo A."/>
            <person name="Labutti K."/>
            <person name="Pangilinan J."/>
            <person name="Lipzen A."/>
            <person name="Riley R."/>
            <person name="Andreopoulos W."/>
            <person name="He G."/>
            <person name="Johnson J."/>
            <person name="Barry K.W."/>
            <person name="Grigoriev I.V."/>
            <person name="Nagy L."/>
            <person name="Hibbett D."/>
            <person name="Henrissat B."/>
            <person name="Matheny P.B."/>
            <person name="Labbe J."/>
            <person name="Martin F."/>
        </authorList>
    </citation>
    <scope>NUCLEOTIDE SEQUENCE</scope>
    <source>
        <strain evidence="1">FP105234-sp</strain>
    </source>
</reference>
<proteinExistence type="predicted"/>
<accession>A0ACB8R6G8</accession>
<evidence type="ECO:0000313" key="2">
    <source>
        <dbReference type="Proteomes" id="UP000814033"/>
    </source>
</evidence>
<dbReference type="Proteomes" id="UP000814033">
    <property type="component" value="Unassembled WGS sequence"/>
</dbReference>